<comment type="caution">
    <text evidence="1">The sequence shown here is derived from an EMBL/GenBank/DDBJ whole genome shotgun (WGS) entry which is preliminary data.</text>
</comment>
<accession>A0A936ZDU2</accession>
<evidence type="ECO:0000313" key="2">
    <source>
        <dbReference type="Proteomes" id="UP000613011"/>
    </source>
</evidence>
<dbReference type="AlphaFoldDB" id="A0A936ZDU2"/>
<evidence type="ECO:0000313" key="1">
    <source>
        <dbReference type="EMBL" id="MBL0419754.1"/>
    </source>
</evidence>
<dbReference type="EMBL" id="JAEQNA010000001">
    <property type="protein sequence ID" value="MBL0419754.1"/>
    <property type="molecule type" value="Genomic_DNA"/>
</dbReference>
<keyword evidence="2" id="KW-1185">Reference proteome</keyword>
<organism evidence="1 2">
    <name type="scientific">Ramlibacter aurantiacus</name>
    <dbReference type="NCBI Taxonomy" id="2801330"/>
    <lineage>
        <taxon>Bacteria</taxon>
        <taxon>Pseudomonadati</taxon>
        <taxon>Pseudomonadota</taxon>
        <taxon>Betaproteobacteria</taxon>
        <taxon>Burkholderiales</taxon>
        <taxon>Comamonadaceae</taxon>
        <taxon>Ramlibacter</taxon>
    </lineage>
</organism>
<proteinExistence type="predicted"/>
<gene>
    <name evidence="1" type="ORF">JI739_05270</name>
</gene>
<reference evidence="1" key="1">
    <citation type="submission" date="2021-01" db="EMBL/GenBank/DDBJ databases">
        <title>Ramlibacter sp. strain AW1 16S ribosomal RNA gene Genome sequencing and assembly.</title>
        <authorList>
            <person name="Kang M."/>
        </authorList>
    </citation>
    <scope>NUCLEOTIDE SEQUENCE</scope>
    <source>
        <strain evidence="1">AW1</strain>
    </source>
</reference>
<sequence>MEEASAPPTEVWPDNLPAVNFFIALGGGCWNLGPNGPTGLRPEAFREVRLAQRIRAADWPDIFEDLRVLEDAALETMRQSK</sequence>
<dbReference type="Pfam" id="PF08809">
    <property type="entry name" value="DUF1799"/>
    <property type="match status" value="1"/>
</dbReference>
<dbReference type="Proteomes" id="UP000613011">
    <property type="component" value="Unassembled WGS sequence"/>
</dbReference>
<protein>
    <submittedName>
        <fullName evidence="1">DUF1799 domain-containing protein</fullName>
    </submittedName>
</protein>
<name>A0A936ZDU2_9BURK</name>
<dbReference type="RefSeq" id="WP_201682761.1">
    <property type="nucleotide sequence ID" value="NZ_JAEQNA010000001.1"/>
</dbReference>
<dbReference type="InterPro" id="IPR014915">
    <property type="entry name" value="Phage_TLS_TfmB"/>
</dbReference>